<keyword evidence="4" id="KW-0539">Nucleus</keyword>
<evidence type="ECO:0000313" key="7">
    <source>
        <dbReference type="Proteomes" id="UP000009138"/>
    </source>
</evidence>
<dbReference type="RefSeq" id="XP_067520272.1">
    <property type="nucleotide sequence ID" value="XM_067664171.1"/>
</dbReference>
<dbReference type="Pfam" id="PF11754">
    <property type="entry name" value="Velvet"/>
    <property type="match status" value="1"/>
</dbReference>
<dbReference type="InterPro" id="IPR038491">
    <property type="entry name" value="Velvet_dom_sf"/>
</dbReference>
<dbReference type="InterPro" id="IPR021740">
    <property type="entry name" value="Velvet"/>
</dbReference>
<dbReference type="AlphaFoldDB" id="I1C8U6"/>
<dbReference type="Proteomes" id="UP000009138">
    <property type="component" value="Unassembled WGS sequence"/>
</dbReference>
<dbReference type="InterPro" id="IPR037525">
    <property type="entry name" value="Velvet_dom"/>
</dbReference>
<evidence type="ECO:0000256" key="3">
    <source>
        <dbReference type="ARBA" id="ARBA00023163"/>
    </source>
</evidence>
<accession>I1C8U6</accession>
<evidence type="ECO:0000256" key="1">
    <source>
        <dbReference type="ARBA" id="ARBA00004123"/>
    </source>
</evidence>
<proteinExistence type="predicted"/>
<sequence>MCVSLADPDTLEEIVSISQNILSGQTTSSMYKLKDVNNQDGGFFVFGDLSVKSEGKFRLKFSVFSIDEMGVTNLKSTYSDIFQVYSTKNFPGMLESTFLSRSFSDQGARIRIRKEHRVQM</sequence>
<dbReference type="eggNOG" id="ENOG502RYQD">
    <property type="taxonomic scope" value="Eukaryota"/>
</dbReference>
<evidence type="ECO:0000256" key="4">
    <source>
        <dbReference type="ARBA" id="ARBA00023242"/>
    </source>
</evidence>
<dbReference type="PROSITE" id="PS51821">
    <property type="entry name" value="VELVET"/>
    <property type="match status" value="1"/>
</dbReference>
<dbReference type="GO" id="GO:0005634">
    <property type="term" value="C:nucleus"/>
    <property type="evidence" value="ECO:0007669"/>
    <property type="project" value="UniProtKB-SubCell"/>
</dbReference>
<reference evidence="6 7" key="1">
    <citation type="journal article" date="2009" name="PLoS Genet.">
        <title>Genomic analysis of the basal lineage fungus Rhizopus oryzae reveals a whole-genome duplication.</title>
        <authorList>
            <person name="Ma L.-J."/>
            <person name="Ibrahim A.S."/>
            <person name="Skory C."/>
            <person name="Grabherr M.G."/>
            <person name="Burger G."/>
            <person name="Butler M."/>
            <person name="Elias M."/>
            <person name="Idnurm A."/>
            <person name="Lang B.F."/>
            <person name="Sone T."/>
            <person name="Abe A."/>
            <person name="Calvo S.E."/>
            <person name="Corrochano L.M."/>
            <person name="Engels R."/>
            <person name="Fu J."/>
            <person name="Hansberg W."/>
            <person name="Kim J.-M."/>
            <person name="Kodira C.D."/>
            <person name="Koehrsen M.J."/>
            <person name="Liu B."/>
            <person name="Miranda-Saavedra D."/>
            <person name="O'Leary S."/>
            <person name="Ortiz-Castellanos L."/>
            <person name="Poulter R."/>
            <person name="Rodriguez-Romero J."/>
            <person name="Ruiz-Herrera J."/>
            <person name="Shen Y.-Q."/>
            <person name="Zeng Q."/>
            <person name="Galagan J."/>
            <person name="Birren B.W."/>
            <person name="Cuomo C.A."/>
            <person name="Wickes B.L."/>
        </authorList>
    </citation>
    <scope>NUCLEOTIDE SEQUENCE [LARGE SCALE GENOMIC DNA]</scope>
    <source>
        <strain evidence="7">RA 99-880 / ATCC MYA-4621 / FGSC 9543 / NRRL 43880</strain>
    </source>
</reference>
<dbReference type="PANTHER" id="PTHR33572:SF18">
    <property type="entry name" value="SPORE DEVELOPMENT REGULATOR VOSA"/>
    <property type="match status" value="1"/>
</dbReference>
<keyword evidence="7" id="KW-1185">Reference proteome</keyword>
<dbReference type="VEuPathDB" id="FungiDB:RO3G_09586"/>
<evidence type="ECO:0000256" key="2">
    <source>
        <dbReference type="ARBA" id="ARBA00023015"/>
    </source>
</evidence>
<organism evidence="6 7">
    <name type="scientific">Rhizopus delemar (strain RA 99-880 / ATCC MYA-4621 / FGSC 9543 / NRRL 43880)</name>
    <name type="common">Mucormycosis agent</name>
    <name type="synonym">Rhizopus arrhizus var. delemar</name>
    <dbReference type="NCBI Taxonomy" id="246409"/>
    <lineage>
        <taxon>Eukaryota</taxon>
        <taxon>Fungi</taxon>
        <taxon>Fungi incertae sedis</taxon>
        <taxon>Mucoromycota</taxon>
        <taxon>Mucoromycotina</taxon>
        <taxon>Mucoromycetes</taxon>
        <taxon>Mucorales</taxon>
        <taxon>Mucorineae</taxon>
        <taxon>Rhizopodaceae</taxon>
        <taxon>Rhizopus</taxon>
    </lineage>
</organism>
<feature type="domain" description="Velvet" evidence="5">
    <location>
        <begin position="1"/>
        <end position="113"/>
    </location>
</feature>
<dbReference type="GeneID" id="93616552"/>
<comment type="subcellular location">
    <subcellularLocation>
        <location evidence="1">Nucleus</location>
    </subcellularLocation>
</comment>
<keyword evidence="2" id="KW-0805">Transcription regulation</keyword>
<dbReference type="OrthoDB" id="5599552at2759"/>
<dbReference type="EMBL" id="CH476738">
    <property type="protein sequence ID" value="EIE84876.1"/>
    <property type="molecule type" value="Genomic_DNA"/>
</dbReference>
<evidence type="ECO:0000259" key="5">
    <source>
        <dbReference type="PROSITE" id="PS51821"/>
    </source>
</evidence>
<evidence type="ECO:0000313" key="6">
    <source>
        <dbReference type="EMBL" id="EIE84876.1"/>
    </source>
</evidence>
<dbReference type="PANTHER" id="PTHR33572">
    <property type="entry name" value="SPORE DEVELOPMENT REGULATOR VOSA"/>
    <property type="match status" value="1"/>
</dbReference>
<protein>
    <recommendedName>
        <fullName evidence="5">Velvet domain-containing protein</fullName>
    </recommendedName>
</protein>
<dbReference type="Gene3D" id="2.60.40.3960">
    <property type="entry name" value="Velvet domain"/>
    <property type="match status" value="1"/>
</dbReference>
<name>I1C8U6_RHIO9</name>
<dbReference type="STRING" id="246409.I1C8U6"/>
<gene>
    <name evidence="6" type="ORF">RO3G_09586</name>
</gene>
<dbReference type="InParanoid" id="I1C8U6"/>
<dbReference type="OMA" id="PGMINTE"/>
<keyword evidence="3" id="KW-0804">Transcription</keyword>